<dbReference type="Proteomes" id="UP000650833">
    <property type="component" value="Unassembled WGS sequence"/>
</dbReference>
<dbReference type="AlphaFoldDB" id="A0A8H7R4X7"/>
<proteinExistence type="predicted"/>
<reference evidence="1" key="1">
    <citation type="submission" date="2020-12" db="EMBL/GenBank/DDBJ databases">
        <title>Metabolic potential, ecology and presence of endohyphal bacteria is reflected in genomic diversity of Mucoromycotina.</title>
        <authorList>
            <person name="Muszewska A."/>
            <person name="Okrasinska A."/>
            <person name="Steczkiewicz K."/>
            <person name="Drgas O."/>
            <person name="Orlowska M."/>
            <person name="Perlinska-Lenart U."/>
            <person name="Aleksandrzak-Piekarczyk T."/>
            <person name="Szatraj K."/>
            <person name="Zielenkiewicz U."/>
            <person name="Pilsyk S."/>
            <person name="Malc E."/>
            <person name="Mieczkowski P."/>
            <person name="Kruszewska J.S."/>
            <person name="Biernat P."/>
            <person name="Pawlowska J."/>
        </authorList>
    </citation>
    <scope>NUCLEOTIDE SEQUENCE</scope>
    <source>
        <strain evidence="1">CBS 226.32</strain>
    </source>
</reference>
<evidence type="ECO:0000313" key="1">
    <source>
        <dbReference type="EMBL" id="KAG2203353.1"/>
    </source>
</evidence>
<gene>
    <name evidence="1" type="ORF">INT46_005504</name>
</gene>
<dbReference type="EMBL" id="JAEPRC010000229">
    <property type="protein sequence ID" value="KAG2203353.1"/>
    <property type="molecule type" value="Genomic_DNA"/>
</dbReference>
<evidence type="ECO:0000313" key="2">
    <source>
        <dbReference type="Proteomes" id="UP000650833"/>
    </source>
</evidence>
<keyword evidence="2" id="KW-1185">Reference proteome</keyword>
<comment type="caution">
    <text evidence="1">The sequence shown here is derived from an EMBL/GenBank/DDBJ whole genome shotgun (WGS) entry which is preliminary data.</text>
</comment>
<accession>A0A8H7R4X7</accession>
<sequence length="195" mass="22117">MQKGQGGSLTSEGKRSAIFLAMCGIVMFCDCEHACYDIAKKQLRIEKIQRFLGCSKFEDETVDNYFLERFKAELTDRFVVVAKVFFDALLGSVSRFITIAMSRALEVPSYDFDYVSAIAGRIDNAVDKKESKSVNDTTEENEKMTILKFAVIWFFIAKRNILLLRLMANDILSADFAKNDVIKLYNVINEVSEPA</sequence>
<organism evidence="1 2">
    <name type="scientific">Mucor plumbeus</name>
    <dbReference type="NCBI Taxonomy" id="97098"/>
    <lineage>
        <taxon>Eukaryota</taxon>
        <taxon>Fungi</taxon>
        <taxon>Fungi incertae sedis</taxon>
        <taxon>Mucoromycota</taxon>
        <taxon>Mucoromycotina</taxon>
        <taxon>Mucoromycetes</taxon>
        <taxon>Mucorales</taxon>
        <taxon>Mucorineae</taxon>
        <taxon>Mucoraceae</taxon>
        <taxon>Mucor</taxon>
    </lineage>
</organism>
<protein>
    <submittedName>
        <fullName evidence="1">Uncharacterized protein</fullName>
    </submittedName>
</protein>
<name>A0A8H7R4X7_9FUNG</name>